<evidence type="ECO:0000256" key="3">
    <source>
        <dbReference type="ARBA" id="ARBA00010417"/>
    </source>
</evidence>
<dbReference type="InterPro" id="IPR054559">
    <property type="entry name" value="PSMD12-CSN4-like_N"/>
</dbReference>
<dbReference type="PANTHER" id="PTHR10855">
    <property type="entry name" value="26S PROTEASOME NON-ATPASE REGULATORY SUBUNIT 12/COP9 SIGNALOSOME COMPLEX SUBUNIT 4"/>
    <property type="match status" value="1"/>
</dbReference>
<dbReference type="SUPFAM" id="SSF46785">
    <property type="entry name" value="Winged helix' DNA-binding domain"/>
    <property type="match status" value="1"/>
</dbReference>
<evidence type="ECO:0000256" key="6">
    <source>
        <dbReference type="ARBA" id="ARBA00022790"/>
    </source>
</evidence>
<sequence length="616" mass="64332">MSADSFAAELAAIAAQPATARSDAYIDLYTRTANTPESELSSDTLQRLTADFLDAAAFSDLNSTGGGLVVGRNVLAAFHRLLSEARREEDGEAAAAAADGDNDAVMGGSSSSSGAGGSRPRRAVDDVDTRINLIDDALERLQPKILSFEEQASQLRILLSSILEAEHDWIRAAQALQGIPLDGSSGQRSVTDLFRLRTYMRIVRLLLEGDDAVQADIYLKRASLLIHSVPGASSRSFGTLDMSEAAASADLSAAAASSSTPDEQVTKEAIQEGRELSLHFQLCQARIYDSQKRFAEAAMRFHKLSYIAEIDPSDRELMLSAAVTAAILAPAGVTRTRILGTLVRDERTSNLPAHQTAILTKVFLQQIVRPKEIAAFEEMLAPHQKAILVPSANEKAMLAIAQAHETNAASGDSEMDGGGASGSASTASAPSKRHAPRTVLERAIIEHNLLSASKIYTTITLSGLGSLLDMSPFGAETIARRMIKERRLVAEIDQVEGVLIFLAHGAEVGGEGAGAGAGVAGGAEAGGGDDARRPAAGATTSPLADLGGDGTGPEGSGDLHSAYTRRWDAQIGRTASALEDVFQRINRIGGVVSSALAAAAEASSAPAEVAPTAAQA</sequence>
<evidence type="ECO:0000259" key="9">
    <source>
        <dbReference type="Pfam" id="PF01399"/>
    </source>
</evidence>
<feature type="region of interest" description="Disordered" evidence="8">
    <location>
        <begin position="524"/>
        <end position="560"/>
    </location>
</feature>
<feature type="domain" description="PSMD12/CSN4-like N-terminal" evidence="10">
    <location>
        <begin position="124"/>
        <end position="228"/>
    </location>
</feature>
<dbReference type="EMBL" id="JAPDMQ010000037">
    <property type="protein sequence ID" value="KAK0538985.1"/>
    <property type="molecule type" value="Genomic_DNA"/>
</dbReference>
<gene>
    <name evidence="11" type="ORF">OC842_001108</name>
</gene>
<dbReference type="InterPro" id="IPR000717">
    <property type="entry name" value="PCI_dom"/>
</dbReference>
<organism evidence="11 12">
    <name type="scientific">Tilletia horrida</name>
    <dbReference type="NCBI Taxonomy" id="155126"/>
    <lineage>
        <taxon>Eukaryota</taxon>
        <taxon>Fungi</taxon>
        <taxon>Dikarya</taxon>
        <taxon>Basidiomycota</taxon>
        <taxon>Ustilaginomycotina</taxon>
        <taxon>Exobasidiomycetes</taxon>
        <taxon>Tilletiales</taxon>
        <taxon>Tilletiaceae</taxon>
        <taxon>Tilletia</taxon>
    </lineage>
</organism>
<evidence type="ECO:0000256" key="4">
    <source>
        <dbReference type="ARBA" id="ARBA00014881"/>
    </source>
</evidence>
<dbReference type="Pfam" id="PF01399">
    <property type="entry name" value="PCI"/>
    <property type="match status" value="1"/>
</dbReference>
<evidence type="ECO:0000256" key="2">
    <source>
        <dbReference type="ARBA" id="ARBA00004496"/>
    </source>
</evidence>
<evidence type="ECO:0000256" key="7">
    <source>
        <dbReference type="ARBA" id="ARBA00023242"/>
    </source>
</evidence>
<comment type="caution">
    <text evidence="11">The sequence shown here is derived from an EMBL/GenBank/DDBJ whole genome shotgun (WGS) entry which is preliminary data.</text>
</comment>
<reference evidence="11" key="1">
    <citation type="journal article" date="2023" name="PhytoFront">
        <title>Draft Genome Resources of Seven Strains of Tilletia horrida, Causal Agent of Kernel Smut of Rice.</title>
        <authorList>
            <person name="Khanal S."/>
            <person name="Antony Babu S."/>
            <person name="Zhou X.G."/>
        </authorList>
    </citation>
    <scope>NUCLEOTIDE SEQUENCE</scope>
    <source>
        <strain evidence="11">TX3</strain>
    </source>
</reference>
<evidence type="ECO:0000256" key="5">
    <source>
        <dbReference type="ARBA" id="ARBA00022490"/>
    </source>
</evidence>
<feature type="domain" description="PCI" evidence="9">
    <location>
        <begin position="439"/>
        <end position="501"/>
    </location>
</feature>
<evidence type="ECO:0000313" key="11">
    <source>
        <dbReference type="EMBL" id="KAK0538985.1"/>
    </source>
</evidence>
<proteinExistence type="inferred from homology"/>
<keyword evidence="6" id="KW-0736">Signalosome</keyword>
<feature type="region of interest" description="Disordered" evidence="8">
    <location>
        <begin position="407"/>
        <end position="435"/>
    </location>
</feature>
<dbReference type="Gene3D" id="1.10.10.10">
    <property type="entry name" value="Winged helix-like DNA-binding domain superfamily/Winged helix DNA-binding domain"/>
    <property type="match status" value="1"/>
</dbReference>
<name>A0AAN6GKL4_9BASI</name>
<evidence type="ECO:0000259" key="10">
    <source>
        <dbReference type="Pfam" id="PF22241"/>
    </source>
</evidence>
<keyword evidence="5" id="KW-0963">Cytoplasm</keyword>
<dbReference type="GO" id="GO:0008180">
    <property type="term" value="C:COP9 signalosome"/>
    <property type="evidence" value="ECO:0007669"/>
    <property type="project" value="UniProtKB-KW"/>
</dbReference>
<dbReference type="InterPro" id="IPR040134">
    <property type="entry name" value="PSMD12/CSN4"/>
</dbReference>
<dbReference type="GO" id="GO:0005829">
    <property type="term" value="C:cytosol"/>
    <property type="evidence" value="ECO:0007669"/>
    <property type="project" value="TreeGrafter"/>
</dbReference>
<feature type="compositionally biased region" description="Low complexity" evidence="8">
    <location>
        <begin position="93"/>
        <end position="113"/>
    </location>
</feature>
<dbReference type="AlphaFoldDB" id="A0AAN6GKL4"/>
<dbReference type="InterPro" id="IPR036390">
    <property type="entry name" value="WH_DNA-bd_sf"/>
</dbReference>
<evidence type="ECO:0000313" key="12">
    <source>
        <dbReference type="Proteomes" id="UP001176521"/>
    </source>
</evidence>
<protein>
    <recommendedName>
        <fullName evidence="4">COP9 signalosome complex subunit 4</fullName>
    </recommendedName>
</protein>
<dbReference type="InterPro" id="IPR036388">
    <property type="entry name" value="WH-like_DNA-bd_sf"/>
</dbReference>
<accession>A0AAN6GKL4</accession>
<evidence type="ECO:0000256" key="8">
    <source>
        <dbReference type="SAM" id="MobiDB-lite"/>
    </source>
</evidence>
<keyword evidence="12" id="KW-1185">Reference proteome</keyword>
<evidence type="ECO:0000256" key="1">
    <source>
        <dbReference type="ARBA" id="ARBA00004123"/>
    </source>
</evidence>
<dbReference type="Proteomes" id="UP001176521">
    <property type="component" value="Unassembled WGS sequence"/>
</dbReference>
<keyword evidence="7" id="KW-0539">Nucleus</keyword>
<dbReference type="PANTHER" id="PTHR10855:SF2">
    <property type="entry name" value="COP9 SIGNALOSOME COMPLEX SUBUNIT 4"/>
    <property type="match status" value="1"/>
</dbReference>
<comment type="similarity">
    <text evidence="3">Belongs to the CSN4 family.</text>
</comment>
<feature type="region of interest" description="Disordered" evidence="8">
    <location>
        <begin position="92"/>
        <end position="123"/>
    </location>
</feature>
<comment type="subcellular location">
    <subcellularLocation>
        <location evidence="2">Cytoplasm</location>
    </subcellularLocation>
    <subcellularLocation>
        <location evidence="1">Nucleus</location>
    </subcellularLocation>
</comment>
<dbReference type="Pfam" id="PF22241">
    <property type="entry name" value="PSMD12-CSN4_N"/>
    <property type="match status" value="1"/>
</dbReference>